<feature type="region of interest" description="Disordered" evidence="1">
    <location>
        <begin position="201"/>
        <end position="224"/>
    </location>
</feature>
<dbReference type="AlphaFoldDB" id="A0A5A7PNC0"/>
<protein>
    <submittedName>
        <fullName evidence="2">Exocyst subunit exo70 family protein A1</fullName>
    </submittedName>
</protein>
<evidence type="ECO:0000256" key="1">
    <source>
        <dbReference type="SAM" id="MobiDB-lite"/>
    </source>
</evidence>
<feature type="compositionally biased region" description="Polar residues" evidence="1">
    <location>
        <begin position="201"/>
        <end position="212"/>
    </location>
</feature>
<organism evidence="2 3">
    <name type="scientific">Striga asiatica</name>
    <name type="common">Asiatic witchweed</name>
    <name type="synonym">Buchnera asiatica</name>
    <dbReference type="NCBI Taxonomy" id="4170"/>
    <lineage>
        <taxon>Eukaryota</taxon>
        <taxon>Viridiplantae</taxon>
        <taxon>Streptophyta</taxon>
        <taxon>Embryophyta</taxon>
        <taxon>Tracheophyta</taxon>
        <taxon>Spermatophyta</taxon>
        <taxon>Magnoliopsida</taxon>
        <taxon>eudicotyledons</taxon>
        <taxon>Gunneridae</taxon>
        <taxon>Pentapetalae</taxon>
        <taxon>asterids</taxon>
        <taxon>lamiids</taxon>
        <taxon>Lamiales</taxon>
        <taxon>Orobanchaceae</taxon>
        <taxon>Buchnereae</taxon>
        <taxon>Striga</taxon>
    </lineage>
</organism>
<feature type="non-terminal residue" evidence="2">
    <location>
        <position position="281"/>
    </location>
</feature>
<evidence type="ECO:0000313" key="2">
    <source>
        <dbReference type="EMBL" id="GER34128.1"/>
    </source>
</evidence>
<feature type="non-terminal residue" evidence="2">
    <location>
        <position position="1"/>
    </location>
</feature>
<dbReference type="Proteomes" id="UP000325081">
    <property type="component" value="Unassembled WGS sequence"/>
</dbReference>
<sequence length="281" mass="30827">LKVYWDGNKILVQHTGQTAFIFLHQSAAYIKPINFEGLLMLIKVCEVGNSFRCSYTGVQNGSTSGNSSYMIAYKVQPSDQMSVLSSMSAWLGQSHNSGALKGAEQCSEAHSYMKNIQRSIMRRTCNCNASERDRICFLAGRALPKSINIVKGPDILQPKVGLKIPNHFIALPFNFYNKNEDPPTPQNYSLSSKQVIIFPSNQQLPKPPQKNSGSDDENDNITGDVSRVLDFGGDAIGRVRRVGEKLFHQVDVGESALAELPHDPETVLVDPDVSGAINGVV</sequence>
<evidence type="ECO:0000313" key="3">
    <source>
        <dbReference type="Proteomes" id="UP000325081"/>
    </source>
</evidence>
<gene>
    <name evidence="2" type="ORF">STAS_10322</name>
</gene>
<dbReference type="EMBL" id="BKCP01004849">
    <property type="protein sequence ID" value="GER34128.1"/>
    <property type="molecule type" value="Genomic_DNA"/>
</dbReference>
<keyword evidence="3" id="KW-1185">Reference proteome</keyword>
<name>A0A5A7PNC0_STRAF</name>
<reference evidence="3" key="1">
    <citation type="journal article" date="2019" name="Curr. Biol.">
        <title>Genome Sequence of Striga asiatica Provides Insight into the Evolution of Plant Parasitism.</title>
        <authorList>
            <person name="Yoshida S."/>
            <person name="Kim S."/>
            <person name="Wafula E.K."/>
            <person name="Tanskanen J."/>
            <person name="Kim Y.M."/>
            <person name="Honaas L."/>
            <person name="Yang Z."/>
            <person name="Spallek T."/>
            <person name="Conn C.E."/>
            <person name="Ichihashi Y."/>
            <person name="Cheong K."/>
            <person name="Cui S."/>
            <person name="Der J.P."/>
            <person name="Gundlach H."/>
            <person name="Jiao Y."/>
            <person name="Hori C."/>
            <person name="Ishida J.K."/>
            <person name="Kasahara H."/>
            <person name="Kiba T."/>
            <person name="Kim M.S."/>
            <person name="Koo N."/>
            <person name="Laohavisit A."/>
            <person name="Lee Y.H."/>
            <person name="Lumba S."/>
            <person name="McCourt P."/>
            <person name="Mortimer J.C."/>
            <person name="Mutuku J.M."/>
            <person name="Nomura T."/>
            <person name="Sasaki-Sekimoto Y."/>
            <person name="Seto Y."/>
            <person name="Wang Y."/>
            <person name="Wakatake T."/>
            <person name="Sakakibara H."/>
            <person name="Demura T."/>
            <person name="Yamaguchi S."/>
            <person name="Yoneyama K."/>
            <person name="Manabe R.I."/>
            <person name="Nelson D.C."/>
            <person name="Schulman A.H."/>
            <person name="Timko M.P."/>
            <person name="dePamphilis C.W."/>
            <person name="Choi D."/>
            <person name="Shirasu K."/>
        </authorList>
    </citation>
    <scope>NUCLEOTIDE SEQUENCE [LARGE SCALE GENOMIC DNA]</scope>
    <source>
        <strain evidence="3">cv. UVA1</strain>
    </source>
</reference>
<accession>A0A5A7PNC0</accession>
<comment type="caution">
    <text evidence="2">The sequence shown here is derived from an EMBL/GenBank/DDBJ whole genome shotgun (WGS) entry which is preliminary data.</text>
</comment>
<proteinExistence type="predicted"/>